<organism evidence="2">
    <name type="scientific">Amphimedon queenslandica</name>
    <name type="common">Sponge</name>
    <dbReference type="NCBI Taxonomy" id="400682"/>
    <lineage>
        <taxon>Eukaryota</taxon>
        <taxon>Metazoa</taxon>
        <taxon>Porifera</taxon>
        <taxon>Demospongiae</taxon>
        <taxon>Heteroscleromorpha</taxon>
        <taxon>Haplosclerida</taxon>
        <taxon>Niphatidae</taxon>
        <taxon>Amphimedon</taxon>
    </lineage>
</organism>
<evidence type="ECO:0000313" key="2">
    <source>
        <dbReference type="EnsemblMetazoa" id="Aqu2.1.27734_001"/>
    </source>
</evidence>
<dbReference type="InParanoid" id="A0A1X7UIE4"/>
<dbReference type="Pfam" id="PF05699">
    <property type="entry name" value="Dimer_Tnp_hAT"/>
    <property type="match status" value="1"/>
</dbReference>
<dbReference type="InterPro" id="IPR008906">
    <property type="entry name" value="HATC_C_dom"/>
</dbReference>
<protein>
    <recommendedName>
        <fullName evidence="1">HAT C-terminal dimerisation domain-containing protein</fullName>
    </recommendedName>
</protein>
<accession>A0A1X7UIE4</accession>
<sequence>MYVAVVPVLHLNWLCFNSARRLTNFKEEEEIHRLHLTTLLTSASAERIFSTLRRFKNYLRSTISQEHLNHVVILHTHKEFTGDLHIEDITKKFVTFNEHRRHSYVSESLPDVDEVLVKKQVWLYNNSITI</sequence>
<dbReference type="EnsemblMetazoa" id="Aqu2.1.27734_001">
    <property type="protein sequence ID" value="Aqu2.1.27734_001"/>
    <property type="gene ID" value="Aqu2.1.27734"/>
</dbReference>
<feature type="domain" description="HAT C-terminal dimerisation" evidence="1">
    <location>
        <begin position="29"/>
        <end position="77"/>
    </location>
</feature>
<reference evidence="2" key="1">
    <citation type="submission" date="2017-05" db="UniProtKB">
        <authorList>
            <consortium name="EnsemblMetazoa"/>
        </authorList>
    </citation>
    <scope>IDENTIFICATION</scope>
</reference>
<name>A0A1X7UIE4_AMPQE</name>
<dbReference type="GO" id="GO:0046983">
    <property type="term" value="F:protein dimerization activity"/>
    <property type="evidence" value="ECO:0007669"/>
    <property type="project" value="InterPro"/>
</dbReference>
<dbReference type="AlphaFoldDB" id="A0A1X7UIE4"/>
<evidence type="ECO:0000259" key="1">
    <source>
        <dbReference type="Pfam" id="PF05699"/>
    </source>
</evidence>
<proteinExistence type="predicted"/>